<evidence type="ECO:0000313" key="1">
    <source>
        <dbReference type="EnsemblMetazoa" id="PPAI005495-PA"/>
    </source>
</evidence>
<proteinExistence type="predicted"/>
<organism evidence="1 2">
    <name type="scientific">Phlebotomus papatasi</name>
    <name type="common">Sandfly</name>
    <dbReference type="NCBI Taxonomy" id="29031"/>
    <lineage>
        <taxon>Eukaryota</taxon>
        <taxon>Metazoa</taxon>
        <taxon>Ecdysozoa</taxon>
        <taxon>Arthropoda</taxon>
        <taxon>Hexapoda</taxon>
        <taxon>Insecta</taxon>
        <taxon>Pterygota</taxon>
        <taxon>Neoptera</taxon>
        <taxon>Endopterygota</taxon>
        <taxon>Diptera</taxon>
        <taxon>Nematocera</taxon>
        <taxon>Psychodoidea</taxon>
        <taxon>Psychodidae</taxon>
        <taxon>Phlebotomus</taxon>
        <taxon>Phlebotomus</taxon>
    </lineage>
</organism>
<dbReference type="EnsemblMetazoa" id="PPAI005495-RA">
    <property type="protein sequence ID" value="PPAI005495-PA"/>
    <property type="gene ID" value="PPAI005495"/>
</dbReference>
<accession>A0A1B0DCF6</accession>
<protein>
    <submittedName>
        <fullName evidence="1">Uncharacterized protein</fullName>
    </submittedName>
</protein>
<dbReference type="Proteomes" id="UP000092462">
    <property type="component" value="Unassembled WGS sequence"/>
</dbReference>
<keyword evidence="2" id="KW-1185">Reference proteome</keyword>
<name>A0A1B0DCF6_PHLPP</name>
<reference evidence="1" key="1">
    <citation type="submission" date="2022-08" db="UniProtKB">
        <authorList>
            <consortium name="EnsemblMetazoa"/>
        </authorList>
    </citation>
    <scope>IDENTIFICATION</scope>
    <source>
        <strain evidence="1">Israel</strain>
    </source>
</reference>
<evidence type="ECO:0000313" key="2">
    <source>
        <dbReference type="Proteomes" id="UP000092462"/>
    </source>
</evidence>
<dbReference type="EMBL" id="AJVK01014024">
    <property type="status" value="NOT_ANNOTATED_CDS"/>
    <property type="molecule type" value="Genomic_DNA"/>
</dbReference>
<dbReference type="VEuPathDB" id="VectorBase:PPAI005495"/>
<sequence>MHTFSNGYSSGDATESQSEAHQYL</sequence>
<dbReference type="AlphaFoldDB" id="A0A1B0DCF6"/>